<dbReference type="STRING" id="1236973.JCM9157_624"/>
<evidence type="ECO:0000259" key="1">
    <source>
        <dbReference type="Pfam" id="PF10740"/>
    </source>
</evidence>
<dbReference type="InterPro" id="IPR019676">
    <property type="entry name" value="DUF2529"/>
</dbReference>
<organism evidence="2 3">
    <name type="scientific">Halalkalibacter akibai (strain ATCC 43226 / DSM 21942 / CIP 109018 / JCM 9157 / 1139)</name>
    <name type="common">Bacillus akibai</name>
    <dbReference type="NCBI Taxonomy" id="1236973"/>
    <lineage>
        <taxon>Bacteria</taxon>
        <taxon>Bacillati</taxon>
        <taxon>Bacillota</taxon>
        <taxon>Bacilli</taxon>
        <taxon>Bacillales</taxon>
        <taxon>Bacillaceae</taxon>
        <taxon>Halalkalibacter</taxon>
    </lineage>
</organism>
<dbReference type="AlphaFoldDB" id="W4QQJ3"/>
<evidence type="ECO:0000313" key="2">
    <source>
        <dbReference type="EMBL" id="GAE33609.1"/>
    </source>
</evidence>
<dbReference type="Proteomes" id="UP000018896">
    <property type="component" value="Unassembled WGS sequence"/>
</dbReference>
<gene>
    <name evidence="2" type="ORF">JCM9157_624</name>
</gene>
<keyword evidence="3" id="KW-1185">Reference proteome</keyword>
<name>W4QQJ3_HALA3</name>
<dbReference type="Gene3D" id="3.40.50.10490">
    <property type="entry name" value="Glucose-6-phosphate isomerase like protein, domain 1"/>
    <property type="match status" value="1"/>
</dbReference>
<proteinExistence type="predicted"/>
<sequence>MQKIFTTQLIGLMKNSIDELILEDAARLLSQALIGDGNVYIFGKDEMVAIAAEALYGKEHLSNVLPLFEKGNMAELDSADRVFLLSREAHDPEMVSLVERVSEKGVLIVGLTAEKKDSSKKLWTDWVDIHLDLQLSGGLVPTDDGDRIGFPASILALYTYFCLHLLIVEFLSEYK</sequence>
<dbReference type="eggNOG" id="COG4821">
    <property type="taxonomic scope" value="Bacteria"/>
</dbReference>
<dbReference type="GO" id="GO:1901135">
    <property type="term" value="P:carbohydrate derivative metabolic process"/>
    <property type="evidence" value="ECO:0007669"/>
    <property type="project" value="InterPro"/>
</dbReference>
<dbReference type="Pfam" id="PF10740">
    <property type="entry name" value="DUF2529"/>
    <property type="match status" value="1"/>
</dbReference>
<feature type="domain" description="DUF2529" evidence="1">
    <location>
        <begin position="1"/>
        <end position="170"/>
    </location>
</feature>
<protein>
    <recommendedName>
        <fullName evidence="1">DUF2529 domain-containing protein</fullName>
    </recommendedName>
</protein>
<dbReference type="GO" id="GO:0097367">
    <property type="term" value="F:carbohydrate derivative binding"/>
    <property type="evidence" value="ECO:0007669"/>
    <property type="project" value="InterPro"/>
</dbReference>
<evidence type="ECO:0000313" key="3">
    <source>
        <dbReference type="Proteomes" id="UP000018896"/>
    </source>
</evidence>
<dbReference type="InterPro" id="IPR046348">
    <property type="entry name" value="SIS_dom_sf"/>
</dbReference>
<reference evidence="2 3" key="1">
    <citation type="journal article" date="2014" name="Genome Announc.">
        <title>Draft Genome Sequences of Three Alkaliphilic Bacillus Strains, Bacillus wakoensis JCM 9140T, Bacillus akibai JCM 9157T, and Bacillus hemicellulosilyticus JCM 9152T.</title>
        <authorList>
            <person name="Yuki M."/>
            <person name="Oshima K."/>
            <person name="Suda W."/>
            <person name="Oshida Y."/>
            <person name="Kitamura K."/>
            <person name="Iida T."/>
            <person name="Hattori M."/>
            <person name="Ohkuma M."/>
        </authorList>
    </citation>
    <scope>NUCLEOTIDE SEQUENCE [LARGE SCALE GENOMIC DNA]</scope>
    <source>
        <strain evidence="2 3">JCM 9157</strain>
    </source>
</reference>
<accession>W4QQJ3</accession>
<dbReference type="SUPFAM" id="SSF53697">
    <property type="entry name" value="SIS domain"/>
    <property type="match status" value="1"/>
</dbReference>
<dbReference type="EMBL" id="BAUV01000003">
    <property type="protein sequence ID" value="GAE33609.1"/>
    <property type="molecule type" value="Genomic_DNA"/>
</dbReference>
<dbReference type="OrthoDB" id="2737584at2"/>
<dbReference type="RefSeq" id="WP_035661948.1">
    <property type="nucleotide sequence ID" value="NZ_BAUV01000003.1"/>
</dbReference>
<comment type="caution">
    <text evidence="2">The sequence shown here is derived from an EMBL/GenBank/DDBJ whole genome shotgun (WGS) entry which is preliminary data.</text>
</comment>